<proteinExistence type="predicted"/>
<keyword evidence="2" id="KW-1185">Reference proteome</keyword>
<dbReference type="AlphaFoldDB" id="A0A2P6R2K0"/>
<reference evidence="1 2" key="1">
    <citation type="journal article" date="2018" name="Nat. Genet.">
        <title>The Rosa genome provides new insights in the design of modern roses.</title>
        <authorList>
            <person name="Bendahmane M."/>
        </authorList>
    </citation>
    <scope>NUCLEOTIDE SEQUENCE [LARGE SCALE GENOMIC DNA]</scope>
    <source>
        <strain evidence="2">cv. Old Blush</strain>
    </source>
</reference>
<dbReference type="Proteomes" id="UP000238479">
    <property type="component" value="Chromosome 4"/>
</dbReference>
<evidence type="ECO:0000313" key="1">
    <source>
        <dbReference type="EMBL" id="PRQ40672.1"/>
    </source>
</evidence>
<evidence type="ECO:0000313" key="2">
    <source>
        <dbReference type="Proteomes" id="UP000238479"/>
    </source>
</evidence>
<protein>
    <submittedName>
        <fullName evidence="1">Uncharacterized protein</fullName>
    </submittedName>
</protein>
<accession>A0A2P6R2K0</accession>
<name>A0A2P6R2K0_ROSCH</name>
<dbReference type="Gramene" id="PRQ40672">
    <property type="protein sequence ID" value="PRQ40672"/>
    <property type="gene ID" value="RchiOBHm_Chr4g0438601"/>
</dbReference>
<dbReference type="EMBL" id="PDCK01000042">
    <property type="protein sequence ID" value="PRQ40672.1"/>
    <property type="molecule type" value="Genomic_DNA"/>
</dbReference>
<gene>
    <name evidence="1" type="ORF">RchiOBHm_Chr4g0438601</name>
</gene>
<comment type="caution">
    <text evidence="1">The sequence shown here is derived from an EMBL/GenBank/DDBJ whole genome shotgun (WGS) entry which is preliminary data.</text>
</comment>
<sequence>MKSCDWKKIKNGSPRLARLESTPSPDKRVTVREHDRRLETSWEMIGVDMASSLFTRLSVYNSFD</sequence>
<organism evidence="1 2">
    <name type="scientific">Rosa chinensis</name>
    <name type="common">China rose</name>
    <dbReference type="NCBI Taxonomy" id="74649"/>
    <lineage>
        <taxon>Eukaryota</taxon>
        <taxon>Viridiplantae</taxon>
        <taxon>Streptophyta</taxon>
        <taxon>Embryophyta</taxon>
        <taxon>Tracheophyta</taxon>
        <taxon>Spermatophyta</taxon>
        <taxon>Magnoliopsida</taxon>
        <taxon>eudicotyledons</taxon>
        <taxon>Gunneridae</taxon>
        <taxon>Pentapetalae</taxon>
        <taxon>rosids</taxon>
        <taxon>fabids</taxon>
        <taxon>Rosales</taxon>
        <taxon>Rosaceae</taxon>
        <taxon>Rosoideae</taxon>
        <taxon>Rosoideae incertae sedis</taxon>
        <taxon>Rosa</taxon>
    </lineage>
</organism>